<dbReference type="Proteomes" id="UP000324222">
    <property type="component" value="Unassembled WGS sequence"/>
</dbReference>
<dbReference type="AlphaFoldDB" id="A0A5B7K685"/>
<name>A0A5B7K685_PORTR</name>
<accession>A0A5B7K685</accession>
<sequence>MVDISLVVWSPKVQPRSLAGFLGPPVAPWRCANCQIPTTSRTHIRAALAEEGKWSVLKKPGNCCDVQMTDWGRTSSSGVISVTGAPRSEQSKTVSVYHIPRCFR</sequence>
<keyword evidence="2" id="KW-1185">Reference proteome</keyword>
<gene>
    <name evidence="1" type="ORF">E2C01_096179</name>
</gene>
<evidence type="ECO:0000313" key="1">
    <source>
        <dbReference type="EMBL" id="MPD00689.1"/>
    </source>
</evidence>
<evidence type="ECO:0000313" key="2">
    <source>
        <dbReference type="Proteomes" id="UP000324222"/>
    </source>
</evidence>
<protein>
    <submittedName>
        <fullName evidence="1">Uncharacterized protein</fullName>
    </submittedName>
</protein>
<comment type="caution">
    <text evidence="1">The sequence shown here is derived from an EMBL/GenBank/DDBJ whole genome shotgun (WGS) entry which is preliminary data.</text>
</comment>
<proteinExistence type="predicted"/>
<dbReference type="EMBL" id="VSRR010123921">
    <property type="protein sequence ID" value="MPD00689.1"/>
    <property type="molecule type" value="Genomic_DNA"/>
</dbReference>
<organism evidence="1 2">
    <name type="scientific">Portunus trituberculatus</name>
    <name type="common">Swimming crab</name>
    <name type="synonym">Neptunus trituberculatus</name>
    <dbReference type="NCBI Taxonomy" id="210409"/>
    <lineage>
        <taxon>Eukaryota</taxon>
        <taxon>Metazoa</taxon>
        <taxon>Ecdysozoa</taxon>
        <taxon>Arthropoda</taxon>
        <taxon>Crustacea</taxon>
        <taxon>Multicrustacea</taxon>
        <taxon>Malacostraca</taxon>
        <taxon>Eumalacostraca</taxon>
        <taxon>Eucarida</taxon>
        <taxon>Decapoda</taxon>
        <taxon>Pleocyemata</taxon>
        <taxon>Brachyura</taxon>
        <taxon>Eubrachyura</taxon>
        <taxon>Portunoidea</taxon>
        <taxon>Portunidae</taxon>
        <taxon>Portuninae</taxon>
        <taxon>Portunus</taxon>
    </lineage>
</organism>
<reference evidence="1 2" key="1">
    <citation type="submission" date="2019-05" db="EMBL/GenBank/DDBJ databases">
        <title>Another draft genome of Portunus trituberculatus and its Hox gene families provides insights of decapod evolution.</title>
        <authorList>
            <person name="Jeong J.-H."/>
            <person name="Song I."/>
            <person name="Kim S."/>
            <person name="Choi T."/>
            <person name="Kim D."/>
            <person name="Ryu S."/>
            <person name="Kim W."/>
        </authorList>
    </citation>
    <scope>NUCLEOTIDE SEQUENCE [LARGE SCALE GENOMIC DNA]</scope>
    <source>
        <tissue evidence="1">Muscle</tissue>
    </source>
</reference>